<gene>
    <name evidence="1" type="ORF">GPM918_LOCUS35689</name>
    <name evidence="2" type="ORF">SRO942_LOCUS36408</name>
</gene>
<name>A0A815RHF6_9BILA</name>
<keyword evidence="3" id="KW-1185">Reference proteome</keyword>
<sequence length="216" mass="25222">MCDSKCRLEYLKWLKYNNELQCLLNEGAVMSDKYADKMWTRLKDTNKVKERLSRENLTHHSKWKDQDAQNYSFPQLTEQELRDITFGIFQVKQASSYVQEHLKPSAAFPQDFEFTIQTADNVDDLVKVRYQSRHSNSQIYNTYIEYNNGILNPISRWFCTCTAGERTVGCCSDIAATLWHLCLNQTAIHDVNQSPNNYLNLVEDALQFSDYENSSD</sequence>
<dbReference type="OrthoDB" id="10046738at2759"/>
<organism evidence="1 3">
    <name type="scientific">Didymodactylos carnosus</name>
    <dbReference type="NCBI Taxonomy" id="1234261"/>
    <lineage>
        <taxon>Eukaryota</taxon>
        <taxon>Metazoa</taxon>
        <taxon>Spiralia</taxon>
        <taxon>Gnathifera</taxon>
        <taxon>Rotifera</taxon>
        <taxon>Eurotatoria</taxon>
        <taxon>Bdelloidea</taxon>
        <taxon>Philodinida</taxon>
        <taxon>Philodinidae</taxon>
        <taxon>Didymodactylos</taxon>
    </lineage>
</organism>
<reference evidence="1" key="1">
    <citation type="submission" date="2021-02" db="EMBL/GenBank/DDBJ databases">
        <authorList>
            <person name="Nowell W R."/>
        </authorList>
    </citation>
    <scope>NUCLEOTIDE SEQUENCE</scope>
</reference>
<accession>A0A815RHF6</accession>
<dbReference type="AlphaFoldDB" id="A0A815RHF6"/>
<comment type="caution">
    <text evidence="1">The sequence shown here is derived from an EMBL/GenBank/DDBJ whole genome shotgun (WGS) entry which is preliminary data.</text>
</comment>
<dbReference type="Proteomes" id="UP000663829">
    <property type="component" value="Unassembled WGS sequence"/>
</dbReference>
<evidence type="ECO:0000313" key="1">
    <source>
        <dbReference type="EMBL" id="CAF1477236.1"/>
    </source>
</evidence>
<dbReference type="EMBL" id="CAJNOQ010020887">
    <property type="protein sequence ID" value="CAF1477236.1"/>
    <property type="molecule type" value="Genomic_DNA"/>
</dbReference>
<evidence type="ECO:0000313" key="2">
    <source>
        <dbReference type="EMBL" id="CAF4343102.1"/>
    </source>
</evidence>
<dbReference type="EMBL" id="CAJOBC010086358">
    <property type="protein sequence ID" value="CAF4343102.1"/>
    <property type="molecule type" value="Genomic_DNA"/>
</dbReference>
<protein>
    <recommendedName>
        <fullName evidence="4">SWIM-type domain-containing protein</fullName>
    </recommendedName>
</protein>
<evidence type="ECO:0000313" key="3">
    <source>
        <dbReference type="Proteomes" id="UP000663829"/>
    </source>
</evidence>
<proteinExistence type="predicted"/>
<evidence type="ECO:0008006" key="4">
    <source>
        <dbReference type="Google" id="ProtNLM"/>
    </source>
</evidence>
<dbReference type="Proteomes" id="UP000681722">
    <property type="component" value="Unassembled WGS sequence"/>
</dbReference>